<reference evidence="2 3" key="1">
    <citation type="submission" date="2024-09" db="EMBL/GenBank/DDBJ databases">
        <title>Chromosome-scale assembly of Riccia fluitans.</title>
        <authorList>
            <person name="Paukszto L."/>
            <person name="Sawicki J."/>
            <person name="Karawczyk K."/>
            <person name="Piernik-Szablinska J."/>
            <person name="Szczecinska M."/>
            <person name="Mazdziarz M."/>
        </authorList>
    </citation>
    <scope>NUCLEOTIDE SEQUENCE [LARGE SCALE GENOMIC DNA]</scope>
    <source>
        <strain evidence="2">Rf_01</strain>
        <tissue evidence="2">Aerial parts of the thallus</tissue>
    </source>
</reference>
<feature type="region of interest" description="Disordered" evidence="1">
    <location>
        <begin position="1"/>
        <end position="22"/>
    </location>
</feature>
<evidence type="ECO:0000256" key="1">
    <source>
        <dbReference type="SAM" id="MobiDB-lite"/>
    </source>
</evidence>
<dbReference type="EMBL" id="JBHFFA010000006">
    <property type="protein sequence ID" value="KAL2621211.1"/>
    <property type="molecule type" value="Genomic_DNA"/>
</dbReference>
<dbReference type="Proteomes" id="UP001605036">
    <property type="component" value="Unassembled WGS sequence"/>
</dbReference>
<organism evidence="2 3">
    <name type="scientific">Riccia fluitans</name>
    <dbReference type="NCBI Taxonomy" id="41844"/>
    <lineage>
        <taxon>Eukaryota</taxon>
        <taxon>Viridiplantae</taxon>
        <taxon>Streptophyta</taxon>
        <taxon>Embryophyta</taxon>
        <taxon>Marchantiophyta</taxon>
        <taxon>Marchantiopsida</taxon>
        <taxon>Marchantiidae</taxon>
        <taxon>Marchantiales</taxon>
        <taxon>Ricciaceae</taxon>
        <taxon>Riccia</taxon>
    </lineage>
</organism>
<feature type="compositionally biased region" description="Gly residues" evidence="1">
    <location>
        <begin position="1"/>
        <end position="11"/>
    </location>
</feature>
<comment type="caution">
    <text evidence="2">The sequence shown here is derived from an EMBL/GenBank/DDBJ whole genome shotgun (WGS) entry which is preliminary data.</text>
</comment>
<evidence type="ECO:0000313" key="3">
    <source>
        <dbReference type="Proteomes" id="UP001605036"/>
    </source>
</evidence>
<gene>
    <name evidence="2" type="ORF">R1flu_001416</name>
</gene>
<protein>
    <submittedName>
        <fullName evidence="2">Uncharacterized protein</fullName>
    </submittedName>
</protein>
<evidence type="ECO:0000313" key="2">
    <source>
        <dbReference type="EMBL" id="KAL2621211.1"/>
    </source>
</evidence>
<name>A0ABD1Y3K1_9MARC</name>
<proteinExistence type="predicted"/>
<accession>A0ABD1Y3K1</accession>
<dbReference type="AlphaFoldDB" id="A0ABD1Y3K1"/>
<keyword evidence="3" id="KW-1185">Reference proteome</keyword>
<sequence length="106" mass="12334">MDIGKQGGGNALPGSPAEDQSVNTLEILSPEEDISEMKKLVEDLVEGLAATQMRCELLRTEVDKLKQQRIMLNHHLQKFLNVFMLWRGEHTSMREELRKWRDFKLR</sequence>